<dbReference type="GO" id="GO:0001784">
    <property type="term" value="F:phosphotyrosine residue binding"/>
    <property type="evidence" value="ECO:0007669"/>
    <property type="project" value="TreeGrafter"/>
</dbReference>
<dbReference type="GO" id="GO:0035556">
    <property type="term" value="P:intracellular signal transduction"/>
    <property type="evidence" value="ECO:0007669"/>
    <property type="project" value="TreeGrafter"/>
</dbReference>
<accession>A0A8C9ERP5</accession>
<keyword evidence="9 13" id="KW-0727">SH2 domain</keyword>
<dbReference type="GO" id="GO:0030154">
    <property type="term" value="P:cell differentiation"/>
    <property type="evidence" value="ECO:0007669"/>
    <property type="project" value="TreeGrafter"/>
</dbReference>
<evidence type="ECO:0000256" key="7">
    <source>
        <dbReference type="ARBA" id="ARBA00022801"/>
    </source>
</evidence>
<evidence type="ECO:0000256" key="5">
    <source>
        <dbReference type="ARBA" id="ARBA00022553"/>
    </source>
</evidence>
<evidence type="ECO:0000256" key="1">
    <source>
        <dbReference type="ARBA" id="ARBA00004496"/>
    </source>
</evidence>
<dbReference type="PRINTS" id="PR00700">
    <property type="entry name" value="PRTYPHPHTASE"/>
</dbReference>
<evidence type="ECO:0000256" key="9">
    <source>
        <dbReference type="ARBA" id="ARBA00022999"/>
    </source>
</evidence>
<dbReference type="PROSITE" id="PS50055">
    <property type="entry name" value="TYR_PHOSPHATASE_PTP"/>
    <property type="match status" value="1"/>
</dbReference>
<dbReference type="InterPro" id="IPR000980">
    <property type="entry name" value="SH2"/>
</dbReference>
<dbReference type="SMART" id="SM00252">
    <property type="entry name" value="SH2"/>
    <property type="match status" value="2"/>
</dbReference>
<dbReference type="PANTHER" id="PTHR46257">
    <property type="entry name" value="TYROSINE-PROTEIN PHOSPHATASE CORKSCREW"/>
    <property type="match status" value="1"/>
</dbReference>
<feature type="binding site" evidence="12">
    <location>
        <position position="491"/>
    </location>
    <ligand>
        <name>substrate</name>
    </ligand>
</feature>
<dbReference type="Gene3D" id="3.30.505.10">
    <property type="entry name" value="SH2 domain"/>
    <property type="match status" value="2"/>
</dbReference>
<dbReference type="PRINTS" id="PR00401">
    <property type="entry name" value="SH2DOMAIN"/>
</dbReference>
<evidence type="ECO:0000256" key="13">
    <source>
        <dbReference type="PROSITE-ProRule" id="PRU00191"/>
    </source>
</evidence>
<evidence type="ECO:0000313" key="17">
    <source>
        <dbReference type="Ensembl" id="ENSPSTP00000004819.1"/>
    </source>
</evidence>
<dbReference type="AlphaFoldDB" id="A0A8C9ERP5"/>
<dbReference type="PROSITE" id="PS00383">
    <property type="entry name" value="TYR_PHOSPHATASE_1"/>
    <property type="match status" value="1"/>
</dbReference>
<proteinExistence type="inferred from homology"/>
<dbReference type="Proteomes" id="UP000694428">
    <property type="component" value="Unplaced"/>
</dbReference>
<sequence length="583" mass="66505">MVRWFHRDLSGLEAEALLKGRGVHGSFLARPSRKNQGDFSLSVRVGDQVTHIRIQNTGDFYDLYGGEKFATLSELVEYYTQQQGSLQDKDGTIIDLRYPLNCSDPTTERWYHGHLSGVAAESLLQAKATPWTFLVRESLSKPGDFVLSVLTDQPKPVTHIKIMCENGRYTVGGTEKFDSLADLVEHFKKTGIEEVSGSFVYLKQPYYATRVNAADIENRVHELNKKSLSEETSKAGFWEEFDSLQKQEAKQLFDRHEGQRPENKSKNRYKNILPFDHSRVILQGRDPNIPGSDYINANYVKNNLISPEECPKTYIASQGCLDTTVNDFWQMVWQENTHIIVMTTREVEKGRNKCVPYWPEAGSTKEYGPYLVENVGEHDALEYKLRHLCVCPINDAVREIWQYQYLSWPDHGVPSEPGGVLSFLDQINQKQESIPDAGPILVHCSAGIGRTGTIIVIDMIVETISTKGLDCDIDIQKTIQMVRAQRSGMVQTEAQYKFIYMAICQFIETTKKKLEVIQVRKWQNESEYGNIAYPPAVKNVHAKVSRKSSKQKETIYENLGKKEEKVRKQLSSEKKLKSSLKKK</sequence>
<evidence type="ECO:0000313" key="18">
    <source>
        <dbReference type="Proteomes" id="UP000694428"/>
    </source>
</evidence>
<dbReference type="PIRSF" id="PIRSF000929">
    <property type="entry name" value="Tyr-Ptase_nr_6"/>
    <property type="match status" value="1"/>
</dbReference>
<protein>
    <recommendedName>
        <fullName evidence="3">protein-tyrosine-phosphatase</fullName>
        <ecNumber evidence="3">3.1.3.48</ecNumber>
    </recommendedName>
</protein>
<dbReference type="GO" id="GO:0004726">
    <property type="term" value="F:non-membrane spanning protein tyrosine phosphatase activity"/>
    <property type="evidence" value="ECO:0007669"/>
    <property type="project" value="TreeGrafter"/>
</dbReference>
<dbReference type="SUPFAM" id="SSF55550">
    <property type="entry name" value="SH2 domain"/>
    <property type="match status" value="2"/>
</dbReference>
<feature type="domain" description="SH2" evidence="14">
    <location>
        <begin position="110"/>
        <end position="206"/>
    </location>
</feature>
<dbReference type="Ensembl" id="ENSPSTT00000005065.1">
    <property type="protein sequence ID" value="ENSPSTP00000004819.1"/>
    <property type="gene ID" value="ENSPSTG00000003312.1"/>
</dbReference>
<name>A0A8C9ERP5_PAVCR</name>
<evidence type="ECO:0000256" key="2">
    <source>
        <dbReference type="ARBA" id="ARBA00010750"/>
    </source>
</evidence>
<evidence type="ECO:0000256" key="11">
    <source>
        <dbReference type="PIRSR" id="PIRSR000929-1"/>
    </source>
</evidence>
<dbReference type="Pfam" id="PF00102">
    <property type="entry name" value="Y_phosphatase"/>
    <property type="match status" value="1"/>
</dbReference>
<feature type="active site" description="Phosphocysteine intermediate" evidence="11">
    <location>
        <position position="444"/>
    </location>
</feature>
<evidence type="ECO:0000256" key="4">
    <source>
        <dbReference type="ARBA" id="ARBA00022490"/>
    </source>
</evidence>
<reference evidence="17" key="1">
    <citation type="submission" date="2025-08" db="UniProtKB">
        <authorList>
            <consortium name="Ensembl"/>
        </authorList>
    </citation>
    <scope>IDENTIFICATION</scope>
</reference>
<dbReference type="InterPro" id="IPR000387">
    <property type="entry name" value="Tyr_Pase_dom"/>
</dbReference>
<dbReference type="SUPFAM" id="SSF52799">
    <property type="entry name" value="(Phosphotyrosine protein) phosphatases II"/>
    <property type="match status" value="1"/>
</dbReference>
<comment type="subcellular location">
    <subcellularLocation>
        <location evidence="1">Cytoplasm</location>
    </subcellularLocation>
</comment>
<dbReference type="FunFam" id="3.30.505.10:FF:000012">
    <property type="entry name" value="Tyrosine-protein phosphatase non-receptor type"/>
    <property type="match status" value="1"/>
</dbReference>
<dbReference type="InterPro" id="IPR012152">
    <property type="entry name" value="Tyr_Pase_non-rcpt_typ-6/11"/>
</dbReference>
<dbReference type="InterPro" id="IPR052123">
    <property type="entry name" value="Non-rcpt_Tyr_Phosphatase"/>
</dbReference>
<dbReference type="EC" id="3.1.3.48" evidence="3"/>
<keyword evidence="6" id="KW-0677">Repeat</keyword>
<evidence type="ECO:0000256" key="6">
    <source>
        <dbReference type="ARBA" id="ARBA00022737"/>
    </source>
</evidence>
<dbReference type="PROSITE" id="PS50056">
    <property type="entry name" value="TYR_PHOSPHATASE_2"/>
    <property type="match status" value="1"/>
</dbReference>
<dbReference type="CDD" id="cd10340">
    <property type="entry name" value="SH2_N-SH2_SHP_like"/>
    <property type="match status" value="1"/>
</dbReference>
<keyword evidence="7" id="KW-0378">Hydrolase</keyword>
<feature type="domain" description="Tyrosine specific protein phosphatases" evidence="16">
    <location>
        <begin position="421"/>
        <end position="497"/>
    </location>
</feature>
<evidence type="ECO:0000259" key="14">
    <source>
        <dbReference type="PROSITE" id="PS50001"/>
    </source>
</evidence>
<dbReference type="FunFam" id="3.30.505.10:FF:000018">
    <property type="entry name" value="Tyrosine-protein phosphatase non-receptor type"/>
    <property type="match status" value="1"/>
</dbReference>
<feature type="domain" description="SH2" evidence="14">
    <location>
        <begin position="4"/>
        <end position="100"/>
    </location>
</feature>
<dbReference type="GO" id="GO:0000278">
    <property type="term" value="P:mitotic cell cycle"/>
    <property type="evidence" value="ECO:0007669"/>
    <property type="project" value="TreeGrafter"/>
</dbReference>
<dbReference type="Gene3D" id="3.90.190.10">
    <property type="entry name" value="Protein tyrosine phosphatase superfamily"/>
    <property type="match status" value="1"/>
</dbReference>
<evidence type="ECO:0000256" key="10">
    <source>
        <dbReference type="ARBA" id="ARBA00051722"/>
    </source>
</evidence>
<keyword evidence="5" id="KW-0597">Phosphoprotein</keyword>
<dbReference type="InterPro" id="IPR029021">
    <property type="entry name" value="Prot-tyrosine_phosphatase-like"/>
</dbReference>
<dbReference type="GO" id="GO:0005737">
    <property type="term" value="C:cytoplasm"/>
    <property type="evidence" value="ECO:0007669"/>
    <property type="project" value="UniProtKB-SubCell"/>
</dbReference>
<dbReference type="SMART" id="SM00404">
    <property type="entry name" value="PTPc_motif"/>
    <property type="match status" value="1"/>
</dbReference>
<organism evidence="17 18">
    <name type="scientific">Pavo cristatus</name>
    <name type="common">Indian peafowl</name>
    <name type="synonym">Blue peafowl</name>
    <dbReference type="NCBI Taxonomy" id="9049"/>
    <lineage>
        <taxon>Eukaryota</taxon>
        <taxon>Metazoa</taxon>
        <taxon>Chordata</taxon>
        <taxon>Craniata</taxon>
        <taxon>Vertebrata</taxon>
        <taxon>Euteleostomi</taxon>
        <taxon>Archelosauria</taxon>
        <taxon>Archosauria</taxon>
        <taxon>Dinosauria</taxon>
        <taxon>Saurischia</taxon>
        <taxon>Theropoda</taxon>
        <taxon>Coelurosauria</taxon>
        <taxon>Aves</taxon>
        <taxon>Neognathae</taxon>
        <taxon>Galloanserae</taxon>
        <taxon>Galliformes</taxon>
        <taxon>Phasianidae</taxon>
        <taxon>Phasianinae</taxon>
        <taxon>Pavo</taxon>
    </lineage>
</organism>
<dbReference type="SMART" id="SM00194">
    <property type="entry name" value="PTPc"/>
    <property type="match status" value="1"/>
</dbReference>
<dbReference type="InterPro" id="IPR016130">
    <property type="entry name" value="Tyr_Pase_AS"/>
</dbReference>
<evidence type="ECO:0000256" key="12">
    <source>
        <dbReference type="PIRSR" id="PIRSR000929-2"/>
    </source>
</evidence>
<dbReference type="CDD" id="cd14606">
    <property type="entry name" value="PTPc-N6"/>
    <property type="match status" value="1"/>
</dbReference>
<keyword evidence="18" id="KW-1185">Reference proteome</keyword>
<reference evidence="17" key="2">
    <citation type="submission" date="2025-09" db="UniProtKB">
        <authorList>
            <consortium name="Ensembl"/>
        </authorList>
    </citation>
    <scope>IDENTIFICATION</scope>
</reference>
<comment type="similarity">
    <text evidence="2">Belongs to the protein-tyrosine phosphatase family. Non-receptor class 2 subfamily.</text>
</comment>
<evidence type="ECO:0000256" key="3">
    <source>
        <dbReference type="ARBA" id="ARBA00013064"/>
    </source>
</evidence>
<comment type="catalytic activity">
    <reaction evidence="10">
        <text>O-phospho-L-tyrosyl-[protein] + H2O = L-tyrosyl-[protein] + phosphate</text>
        <dbReference type="Rhea" id="RHEA:10684"/>
        <dbReference type="Rhea" id="RHEA-COMP:10136"/>
        <dbReference type="Rhea" id="RHEA-COMP:20101"/>
        <dbReference type="ChEBI" id="CHEBI:15377"/>
        <dbReference type="ChEBI" id="CHEBI:43474"/>
        <dbReference type="ChEBI" id="CHEBI:46858"/>
        <dbReference type="ChEBI" id="CHEBI:61978"/>
        <dbReference type="EC" id="3.1.3.48"/>
    </reaction>
</comment>
<keyword evidence="8" id="KW-0904">Protein phosphatase</keyword>
<feature type="binding site" evidence="12">
    <location>
        <position position="410"/>
    </location>
    <ligand>
        <name>substrate</name>
    </ligand>
</feature>
<evidence type="ECO:0000256" key="8">
    <source>
        <dbReference type="ARBA" id="ARBA00022912"/>
    </source>
</evidence>
<evidence type="ECO:0000259" key="16">
    <source>
        <dbReference type="PROSITE" id="PS50056"/>
    </source>
</evidence>
<evidence type="ECO:0000259" key="15">
    <source>
        <dbReference type="PROSITE" id="PS50055"/>
    </source>
</evidence>
<dbReference type="InterPro" id="IPR000242">
    <property type="entry name" value="PTP_cat"/>
</dbReference>
<dbReference type="PANTHER" id="PTHR46257:SF4">
    <property type="entry name" value="TYROSINE-PROTEIN PHOSPHATASE NON-RECEPTOR TYPE 6"/>
    <property type="match status" value="1"/>
</dbReference>
<dbReference type="CDD" id="cd09931">
    <property type="entry name" value="SH2_C-SH2_SHP_like"/>
    <property type="match status" value="1"/>
</dbReference>
<keyword evidence="4" id="KW-0963">Cytoplasm</keyword>
<dbReference type="Pfam" id="PF00017">
    <property type="entry name" value="SH2"/>
    <property type="match status" value="2"/>
</dbReference>
<dbReference type="InterPro" id="IPR003595">
    <property type="entry name" value="Tyr_Pase_cat"/>
</dbReference>
<dbReference type="PROSITE" id="PS50001">
    <property type="entry name" value="SH2"/>
    <property type="match status" value="2"/>
</dbReference>
<dbReference type="InterPro" id="IPR036860">
    <property type="entry name" value="SH2_dom_sf"/>
</dbReference>
<feature type="domain" description="Tyrosine-protein phosphatase" evidence="15">
    <location>
        <begin position="237"/>
        <end position="506"/>
    </location>
</feature>
<dbReference type="FunFam" id="3.90.190.10:FF:000018">
    <property type="entry name" value="Tyrosine-protein phosphatase non-receptor type"/>
    <property type="match status" value="1"/>
</dbReference>